<proteinExistence type="predicted"/>
<keyword evidence="1" id="KW-0812">Transmembrane</keyword>
<feature type="transmembrane region" description="Helical" evidence="1">
    <location>
        <begin position="579"/>
        <end position="600"/>
    </location>
</feature>
<keyword evidence="1" id="KW-1133">Transmembrane helix</keyword>
<dbReference type="AlphaFoldDB" id="E0SP10"/>
<evidence type="ECO:0000256" key="1">
    <source>
        <dbReference type="SAM" id="Phobius"/>
    </source>
</evidence>
<organism evidence="2 3">
    <name type="scientific">Ignisphaera aggregans (strain DSM 17230 / JCM 13409 / AQ1.S1)</name>
    <dbReference type="NCBI Taxonomy" id="583356"/>
    <lineage>
        <taxon>Archaea</taxon>
        <taxon>Thermoproteota</taxon>
        <taxon>Thermoprotei</taxon>
        <taxon>Desulfurococcales</taxon>
        <taxon>Desulfurococcaceae</taxon>
        <taxon>Ignisphaera</taxon>
    </lineage>
</organism>
<name>E0SP10_IGNAA</name>
<gene>
    <name evidence="2" type="ordered locus">Igag_1146</name>
</gene>
<dbReference type="KEGG" id="iag:Igag_1146"/>
<dbReference type="BioCyc" id="IAGG583356:GHAH-1126-MONOMER"/>
<keyword evidence="1" id="KW-0472">Membrane</keyword>
<protein>
    <submittedName>
        <fullName evidence="2">Uncharacterized protein</fullName>
    </submittedName>
</protein>
<dbReference type="HOGENOM" id="CLU_452453_0_0_2"/>
<reference evidence="2 3" key="1">
    <citation type="journal article" date="2010" name="Stand. Genomic Sci.">
        <title>Complete genome sequence of Ignisphaera aggregans type strain (AQ1.S1).</title>
        <authorList>
            <person name="Goker M."/>
            <person name="Held B."/>
            <person name="Lapidus A."/>
            <person name="Nolan M."/>
            <person name="Spring S."/>
            <person name="Yasawong M."/>
            <person name="Lucas S."/>
            <person name="Glavina Del Rio T."/>
            <person name="Tice H."/>
            <person name="Cheng J.F."/>
            <person name="Goodwin L."/>
            <person name="Tapia R."/>
            <person name="Pitluck S."/>
            <person name="Liolios K."/>
            <person name="Ivanova N."/>
            <person name="Mavromatis K."/>
            <person name="Mikhailova N."/>
            <person name="Pati A."/>
            <person name="Chen A."/>
            <person name="Palaniappan K."/>
            <person name="Brambilla E."/>
            <person name="Land M."/>
            <person name="Hauser L."/>
            <person name="Chang Y.J."/>
            <person name="Jeffries C.D."/>
            <person name="Brettin T."/>
            <person name="Detter J.C."/>
            <person name="Han C."/>
            <person name="Rohde M."/>
            <person name="Sikorski J."/>
            <person name="Woyke T."/>
            <person name="Bristow J."/>
            <person name="Eisen J.A."/>
            <person name="Markowitz V."/>
            <person name="Hugenholtz P."/>
            <person name="Kyrpides N.C."/>
            <person name="Klenk H.P."/>
        </authorList>
    </citation>
    <scope>NUCLEOTIDE SEQUENCE [LARGE SCALE GENOMIC DNA]</scope>
    <source>
        <strain evidence="3">DSM 17230 / JCM 13409 / AQ1.S1</strain>
    </source>
</reference>
<dbReference type="SUPFAM" id="SSF55486">
    <property type="entry name" value="Metalloproteases ('zincins'), catalytic domain"/>
    <property type="match status" value="1"/>
</dbReference>
<dbReference type="Proteomes" id="UP000001304">
    <property type="component" value="Chromosome"/>
</dbReference>
<accession>E0SP10</accession>
<evidence type="ECO:0000313" key="3">
    <source>
        <dbReference type="Proteomes" id="UP000001304"/>
    </source>
</evidence>
<dbReference type="EMBL" id="CP002098">
    <property type="protein sequence ID" value="ADM27956.1"/>
    <property type="molecule type" value="Genomic_DNA"/>
</dbReference>
<evidence type="ECO:0000313" key="2">
    <source>
        <dbReference type="EMBL" id="ADM27956.1"/>
    </source>
</evidence>
<keyword evidence="3" id="KW-1185">Reference proteome</keyword>
<sequence length="603" mass="67948">MRYSPIAVLMIITLIFLSLILTTLVVHTEAKSVFNIRTAIVLAGVDEEPLIKPFYTTTLGNITLQISVSILHINISSIYKALKMVARINNDVPDFVHEYLSNIHPDWHIESVEWVRADEAEVALYIELMNITKSYDYVLLLFYAPPQKNSIRIYYISRYLPELERSIGFIGLTGFGGNTKLYFIDLSAIPSRHPTREEPIYMIGTHFNYTNNPPLWDINSSKMRIDLITRYVENYLNLLVARFAASTVPWRPWHIVNITIVDFSNGNGAERVLKMLSPSTITYYLSSISPLISWHVEIHVVEGNTTPFRLALENALRFGEFLALQSEDLQSILSHSPELGRVRVESTYVVIPVYIFVHSIPLHITSGRGAMNFTGAASDLAVVITVPGYENRIAKMGLNTAIAHEVGHMIGLAHPFMGIDTKRGLVIDWSMDFLVTPMSYAPTIAGWLGGLFYYEAQALCRAQIAQILETAKRLGIIISDTDVVGIYNGKCIDIGLEIQRKILYRVSYPYSSTVTISHTMPIAINFTITKTVVEPTTEYRTEILERTTTIEKTVTTSVLYTKTFTTERTERITTIVQDWITTTVIAIALLLIGFATGYIAKKK</sequence>